<dbReference type="SUPFAM" id="SSF55469">
    <property type="entry name" value="FMN-dependent nitroreductase-like"/>
    <property type="match status" value="1"/>
</dbReference>
<name>A0A1I1DR32_9BURK</name>
<dbReference type="GO" id="GO:0016491">
    <property type="term" value="F:oxidoreductase activity"/>
    <property type="evidence" value="ECO:0007669"/>
    <property type="project" value="InterPro"/>
</dbReference>
<accession>A0A1I1DR32</accession>
<dbReference type="AlphaFoldDB" id="A0A1I1DR32"/>
<dbReference type="OrthoDB" id="272552at2"/>
<dbReference type="RefSeq" id="WP_091870048.1">
    <property type="nucleotide sequence ID" value="NZ_FOLD01000001.1"/>
</dbReference>
<organism evidence="1 2">
    <name type="scientific">Massilia yuzhufengensis</name>
    <dbReference type="NCBI Taxonomy" id="1164594"/>
    <lineage>
        <taxon>Bacteria</taxon>
        <taxon>Pseudomonadati</taxon>
        <taxon>Pseudomonadota</taxon>
        <taxon>Betaproteobacteria</taxon>
        <taxon>Burkholderiales</taxon>
        <taxon>Oxalobacteraceae</taxon>
        <taxon>Telluria group</taxon>
        <taxon>Massilia</taxon>
    </lineage>
</organism>
<proteinExistence type="predicted"/>
<dbReference type="EMBL" id="FOLD01000001">
    <property type="protein sequence ID" value="SFB75498.1"/>
    <property type="molecule type" value="Genomic_DNA"/>
</dbReference>
<evidence type="ECO:0000313" key="1">
    <source>
        <dbReference type="EMBL" id="SFB75498.1"/>
    </source>
</evidence>
<evidence type="ECO:0000313" key="2">
    <source>
        <dbReference type="Proteomes" id="UP000198639"/>
    </source>
</evidence>
<keyword evidence="2" id="KW-1185">Reference proteome</keyword>
<sequence length="353" mass="39543">MSNKVLDWIMGQARWAPSGDNTQPWRFEILGPAHVAVHGFDTREHCVYDLDGHPSQVSHGALLETMAIAASAHGLRADITRRGASPDDQPVYDVQFVADPGIQRSPLVDVIETRSVHRRKLETRRLTTQEKQELEAAVGAGYTIAWFETFGSRLQAARLMFDNAKVRLTMPEAYRTHYDIIEWDASESADRVPDQALGVNSGTLHMMKWAMVSWDRLSTMNTLMGTWGPRLEMDMVPGIACAAHFVIKAHQEPVGIDDYVAAGRAVQRFWLTATRLGLCMQPEMTPLIFARYLRNKLAFTRVAKVEAAARRLLPQLRELIGDDVPNAVFIGRIGAGNPYPARSRRKELSSLLK</sequence>
<protein>
    <submittedName>
        <fullName evidence="1">Nitroreductase family protein</fullName>
    </submittedName>
</protein>
<dbReference type="Proteomes" id="UP000198639">
    <property type="component" value="Unassembled WGS sequence"/>
</dbReference>
<dbReference type="InterPro" id="IPR000415">
    <property type="entry name" value="Nitroreductase-like"/>
</dbReference>
<gene>
    <name evidence="1" type="ORF">SAMN05216204_101261</name>
</gene>
<dbReference type="Gene3D" id="3.40.109.10">
    <property type="entry name" value="NADH Oxidase"/>
    <property type="match status" value="2"/>
</dbReference>
<reference evidence="2" key="1">
    <citation type="submission" date="2016-10" db="EMBL/GenBank/DDBJ databases">
        <authorList>
            <person name="Varghese N."/>
            <person name="Submissions S."/>
        </authorList>
    </citation>
    <scope>NUCLEOTIDE SEQUENCE [LARGE SCALE GENOMIC DNA]</scope>
    <source>
        <strain evidence="2">CGMCC 1.12041</strain>
    </source>
</reference>
<dbReference type="STRING" id="1164594.SAMN05216204_101261"/>